<dbReference type="Pfam" id="PF05380">
    <property type="entry name" value="Peptidase_A17"/>
    <property type="match status" value="1"/>
</dbReference>
<evidence type="ECO:0000313" key="3">
    <source>
        <dbReference type="Proteomes" id="UP001235939"/>
    </source>
</evidence>
<dbReference type="PANTHER" id="PTHR47331">
    <property type="entry name" value="PHD-TYPE DOMAIN-CONTAINING PROTEIN"/>
    <property type="match status" value="1"/>
</dbReference>
<sequence>MAHAFEAAMIEAAYLRTIGPEGVEVSLVIYKGKITPLKSFSIPRLELQAALIASRMGNFIMRETDIKLTNVRYWSDSQTVLRWIRSKSVGNRVGAIHELIEVRDWTNSKLFQLAPVLDINGVLCMDSKLANAQMANFRTPVIQDPRKFLTKLIIRHYHDLLLLQGQDTVRNEIRLQFWIPNLRVEVKRCWSECPLCKIRQAKPSTPVMGALPGCRVEPQQRSFSIVGMDYFGPMDISVGRRHEKIYGVLFTCMTTWASISKMICWRVLPLEIFSDNGTNLRGADKELQQSLVDYDQEALTENMNSKGIKWNFNPPSSPHMGGC</sequence>
<keyword evidence="3" id="KW-1185">Reference proteome</keyword>
<name>A0ABY6LVJ4_9ARAC</name>
<reference evidence="2 3" key="1">
    <citation type="submission" date="2022-03" db="EMBL/GenBank/DDBJ databases">
        <title>A chromosomal length assembly of Cordylochernes scorpioides.</title>
        <authorList>
            <person name="Zeh D."/>
            <person name="Zeh J."/>
        </authorList>
    </citation>
    <scope>NUCLEOTIDE SEQUENCE [LARGE SCALE GENOMIC DNA]</scope>
    <source>
        <strain evidence="2">IN4F17</strain>
        <tissue evidence="2">Whole Body</tissue>
    </source>
</reference>
<dbReference type="InterPro" id="IPR008042">
    <property type="entry name" value="Retrotrans_Pao"/>
</dbReference>
<dbReference type="Proteomes" id="UP001235939">
    <property type="component" value="Chromosome X"/>
</dbReference>
<feature type="domain" description="Integrase zinc-binding" evidence="1">
    <location>
        <begin position="149"/>
        <end position="201"/>
    </location>
</feature>
<proteinExistence type="predicted"/>
<dbReference type="EMBL" id="CP092886">
    <property type="protein sequence ID" value="UYV83833.1"/>
    <property type="molecule type" value="Genomic_DNA"/>
</dbReference>
<dbReference type="Gene3D" id="1.10.340.70">
    <property type="match status" value="1"/>
</dbReference>
<gene>
    <name evidence="2" type="ORF">LAZ67_X000342</name>
</gene>
<dbReference type="Gene3D" id="3.30.420.10">
    <property type="entry name" value="Ribonuclease H-like superfamily/Ribonuclease H"/>
    <property type="match status" value="1"/>
</dbReference>
<dbReference type="Pfam" id="PF17921">
    <property type="entry name" value="Integrase_H2C2"/>
    <property type="match status" value="1"/>
</dbReference>
<evidence type="ECO:0000313" key="2">
    <source>
        <dbReference type="EMBL" id="UYV83833.1"/>
    </source>
</evidence>
<dbReference type="InterPro" id="IPR036397">
    <property type="entry name" value="RNaseH_sf"/>
</dbReference>
<evidence type="ECO:0000259" key="1">
    <source>
        <dbReference type="Pfam" id="PF17921"/>
    </source>
</evidence>
<accession>A0ABY6LVJ4</accession>
<organism evidence="2 3">
    <name type="scientific">Cordylochernes scorpioides</name>
    <dbReference type="NCBI Taxonomy" id="51811"/>
    <lineage>
        <taxon>Eukaryota</taxon>
        <taxon>Metazoa</taxon>
        <taxon>Ecdysozoa</taxon>
        <taxon>Arthropoda</taxon>
        <taxon>Chelicerata</taxon>
        <taxon>Arachnida</taxon>
        <taxon>Pseudoscorpiones</taxon>
        <taxon>Cheliferoidea</taxon>
        <taxon>Chernetidae</taxon>
        <taxon>Cordylochernes</taxon>
    </lineage>
</organism>
<dbReference type="InterPro" id="IPR041588">
    <property type="entry name" value="Integrase_H2C2"/>
</dbReference>
<protein>
    <recommendedName>
        <fullName evidence="1">Integrase zinc-binding domain-containing protein</fullName>
    </recommendedName>
</protein>